<name>B1ZT61_OPITP</name>
<dbReference type="Pfam" id="PF13517">
    <property type="entry name" value="FG-GAP_3"/>
    <property type="match status" value="3"/>
</dbReference>
<dbReference type="RefSeq" id="WP_012376044.1">
    <property type="nucleotide sequence ID" value="NC_010571.1"/>
</dbReference>
<dbReference type="PANTHER" id="PTHR44103">
    <property type="entry name" value="PROPROTEIN CONVERTASE P"/>
    <property type="match status" value="1"/>
</dbReference>
<gene>
    <name evidence="2" type="ordered locus">Oter_3235</name>
</gene>
<keyword evidence="3" id="KW-1185">Reference proteome</keyword>
<dbReference type="AlphaFoldDB" id="B1ZT61"/>
<keyword evidence="1" id="KW-0732">Signal</keyword>
<reference evidence="2 3" key="1">
    <citation type="journal article" date="2011" name="J. Bacteriol.">
        <title>Genome sequence of the verrucomicrobium Opitutus terrae PB90-1, an abundant inhabitant of rice paddy soil ecosystems.</title>
        <authorList>
            <person name="van Passel M.W."/>
            <person name="Kant R."/>
            <person name="Palva A."/>
            <person name="Copeland A."/>
            <person name="Lucas S."/>
            <person name="Lapidus A."/>
            <person name="Glavina del Rio T."/>
            <person name="Pitluck S."/>
            <person name="Goltsman E."/>
            <person name="Clum A."/>
            <person name="Sun H."/>
            <person name="Schmutz J."/>
            <person name="Larimer F.W."/>
            <person name="Land M.L."/>
            <person name="Hauser L."/>
            <person name="Kyrpides N."/>
            <person name="Mikhailova N."/>
            <person name="Richardson P.P."/>
            <person name="Janssen P.H."/>
            <person name="de Vos W.M."/>
            <person name="Smidt H."/>
        </authorList>
    </citation>
    <scope>NUCLEOTIDE SEQUENCE [LARGE SCALE GENOMIC DNA]</scope>
    <source>
        <strain evidence="3">DSM 11246 / JCM 15787 / PB90-1</strain>
    </source>
</reference>
<dbReference type="InterPro" id="IPR013517">
    <property type="entry name" value="FG-GAP"/>
</dbReference>
<proteinExistence type="predicted"/>
<protein>
    <recommendedName>
        <fullName evidence="4">FG-GAP repeat protein</fullName>
    </recommendedName>
</protein>
<dbReference type="eggNOG" id="COG4403">
    <property type="taxonomic scope" value="Bacteria"/>
</dbReference>
<organism evidence="2 3">
    <name type="scientific">Opitutus terrae (strain DSM 11246 / JCM 15787 / PB90-1)</name>
    <dbReference type="NCBI Taxonomy" id="452637"/>
    <lineage>
        <taxon>Bacteria</taxon>
        <taxon>Pseudomonadati</taxon>
        <taxon>Verrucomicrobiota</taxon>
        <taxon>Opitutia</taxon>
        <taxon>Opitutales</taxon>
        <taxon>Opitutaceae</taxon>
        <taxon>Opitutus</taxon>
    </lineage>
</organism>
<dbReference type="Gene3D" id="2.130.10.130">
    <property type="entry name" value="Integrin alpha, N-terminal"/>
    <property type="match status" value="1"/>
</dbReference>
<evidence type="ECO:0000313" key="2">
    <source>
        <dbReference type="EMBL" id="ACB76515.1"/>
    </source>
</evidence>
<dbReference type="PROSITE" id="PS51257">
    <property type="entry name" value="PROKAR_LIPOPROTEIN"/>
    <property type="match status" value="1"/>
</dbReference>
<dbReference type="EMBL" id="CP001032">
    <property type="protein sequence ID" value="ACB76515.1"/>
    <property type="molecule type" value="Genomic_DNA"/>
</dbReference>
<dbReference type="InterPro" id="IPR028994">
    <property type="entry name" value="Integrin_alpha_N"/>
</dbReference>
<dbReference type="Proteomes" id="UP000007013">
    <property type="component" value="Chromosome"/>
</dbReference>
<sequence>MTKLHLRGTDLRLAACWIGLIGALLGGCRRERADRAVSPAEVGRAATMRLEYTPVPIGAPVAEFGRPMVTHVKIVDLDRDGLSDVLYCDGRKNTVRWIRQAPRGVFTEHLIGEAPGPAHVDVADVNGTGRLDVLVASMGQIMPTNDQIGAVIVFENLDNQHFRRRVLLEQTARVTDLRAANLQGHTDGRLDLVVGQFGYAQGETRWMENQGNWQFRSEVVNTLSGCIHTPVADFDADGRPDFVALISQEWEEIHWFQNLGHGQLRDNLVWGSTNEDYGSSGLDVADVNRDGKPDLIYTNGDGFDYAVQVPRPWHGIQWLENRGNGLFKLRRVGKMAGAYSPCAADLNGDGCVDLLSVSTLAYWSDPNAVSMMAWLNDGREGFTPVVLAHRPIQLVTAAVGDLDGNGVPVIVTGGFHALPPFEHMSSVTLWRKK</sequence>
<evidence type="ECO:0008006" key="4">
    <source>
        <dbReference type="Google" id="ProtNLM"/>
    </source>
</evidence>
<dbReference type="KEGG" id="ote:Oter_3235"/>
<dbReference type="SUPFAM" id="SSF69318">
    <property type="entry name" value="Integrin alpha N-terminal domain"/>
    <property type="match status" value="1"/>
</dbReference>
<dbReference type="HOGENOM" id="CLU_633045_0_0_0"/>
<dbReference type="STRING" id="452637.Oter_3235"/>
<accession>B1ZT61</accession>
<evidence type="ECO:0000256" key="1">
    <source>
        <dbReference type="ARBA" id="ARBA00022729"/>
    </source>
</evidence>
<dbReference type="PANTHER" id="PTHR44103:SF1">
    <property type="entry name" value="PROPROTEIN CONVERTASE P"/>
    <property type="match status" value="1"/>
</dbReference>
<evidence type="ECO:0000313" key="3">
    <source>
        <dbReference type="Proteomes" id="UP000007013"/>
    </source>
</evidence>